<evidence type="ECO:0000313" key="1">
    <source>
        <dbReference type="EMBL" id="KAJ7990582.1"/>
    </source>
</evidence>
<comment type="caution">
    <text evidence="1">The sequence shown here is derived from an EMBL/GenBank/DDBJ whole genome shotgun (WGS) entry which is preliminary data.</text>
</comment>
<dbReference type="Proteomes" id="UP001157502">
    <property type="component" value="Chromosome 28"/>
</dbReference>
<keyword evidence="2" id="KW-1185">Reference proteome</keyword>
<evidence type="ECO:0000313" key="2">
    <source>
        <dbReference type="Proteomes" id="UP001157502"/>
    </source>
</evidence>
<reference evidence="1" key="1">
    <citation type="submission" date="2021-05" db="EMBL/GenBank/DDBJ databases">
        <authorList>
            <person name="Pan Q."/>
            <person name="Jouanno E."/>
            <person name="Zahm M."/>
            <person name="Klopp C."/>
            <person name="Cabau C."/>
            <person name="Louis A."/>
            <person name="Berthelot C."/>
            <person name="Parey E."/>
            <person name="Roest Crollius H."/>
            <person name="Montfort J."/>
            <person name="Robinson-Rechavi M."/>
            <person name="Bouchez O."/>
            <person name="Lampietro C."/>
            <person name="Lopez Roques C."/>
            <person name="Donnadieu C."/>
            <person name="Postlethwait J."/>
            <person name="Bobe J."/>
            <person name="Dillon D."/>
            <person name="Chandos A."/>
            <person name="von Hippel F."/>
            <person name="Guiguen Y."/>
        </authorList>
    </citation>
    <scope>NUCLEOTIDE SEQUENCE</scope>
    <source>
        <strain evidence="1">YG-Jan2019</strain>
    </source>
</reference>
<accession>A0ACC2FGX4</accession>
<protein>
    <submittedName>
        <fullName evidence="1">Uncharacterized protein</fullName>
    </submittedName>
</protein>
<gene>
    <name evidence="1" type="ORF">DPEC_G00301880</name>
</gene>
<proteinExistence type="predicted"/>
<name>A0ACC2FGX4_DALPE</name>
<dbReference type="EMBL" id="CM055755">
    <property type="protein sequence ID" value="KAJ7990582.1"/>
    <property type="molecule type" value="Genomic_DNA"/>
</dbReference>
<organism evidence="1 2">
    <name type="scientific">Dallia pectoralis</name>
    <name type="common">Alaska blackfish</name>
    <dbReference type="NCBI Taxonomy" id="75939"/>
    <lineage>
        <taxon>Eukaryota</taxon>
        <taxon>Metazoa</taxon>
        <taxon>Chordata</taxon>
        <taxon>Craniata</taxon>
        <taxon>Vertebrata</taxon>
        <taxon>Euteleostomi</taxon>
        <taxon>Actinopterygii</taxon>
        <taxon>Neopterygii</taxon>
        <taxon>Teleostei</taxon>
        <taxon>Protacanthopterygii</taxon>
        <taxon>Esociformes</taxon>
        <taxon>Umbridae</taxon>
        <taxon>Dallia</taxon>
    </lineage>
</organism>
<sequence length="76" mass="8053">MNWTGETDGLRGCSHFDHGGSIPRRMSETYCDHTAFGNSAALISLVPCCSATSQLSVSPFISGLYWIPASIVSLSG</sequence>